<dbReference type="Pfam" id="PF13376">
    <property type="entry name" value="OmdA"/>
    <property type="match status" value="1"/>
</dbReference>
<evidence type="ECO:0008006" key="3">
    <source>
        <dbReference type="Google" id="ProtNLM"/>
    </source>
</evidence>
<dbReference type="Proteomes" id="UP000019131">
    <property type="component" value="Unassembled WGS sequence"/>
</dbReference>
<reference evidence="1 2" key="1">
    <citation type="journal article" date="2014" name="Genome Announc.">
        <title>Draft Genome Sequence of Bacteroides reticulotermitis Strain JCM 10512T, Isolated from the Gut of a Termite.</title>
        <authorList>
            <person name="Yuki M."/>
            <person name="Oshima K."/>
            <person name="Suda W."/>
            <person name="Sakamoto M."/>
            <person name="Iida T."/>
            <person name="Hattori M."/>
            <person name="Ohkuma M."/>
        </authorList>
    </citation>
    <scope>NUCLEOTIDE SEQUENCE [LARGE SCALE GENOMIC DNA]</scope>
    <source>
        <strain evidence="1 2">JCM 10512</strain>
    </source>
</reference>
<protein>
    <recommendedName>
        <fullName evidence="3">Thymidylate synthase</fullName>
    </recommendedName>
</protein>
<sequence length="196" mass="23539">MRLFESNKLITDKALHITTRTEWRDWLQHNFNIEKEVWLVYAKKSTGEERIQYNDAVEEALCFGWIDSVNKTLDKDHSIQRFTPRKAKSSYSQPNKERLKWLVQNNLIHHSFLETVQEIISKEYIFPLDILDEIGKDKTAWDNYLKFSEPYKRIRVAYIDSARKRPEEFTKRLTNFIQKTRDNKLIPGFGGIEKYY</sequence>
<dbReference type="AlphaFoldDB" id="W4UX36"/>
<proteinExistence type="predicted"/>
<comment type="caution">
    <text evidence="1">The sequence shown here is derived from an EMBL/GenBank/DDBJ whole genome shotgun (WGS) entry which is preliminary data.</text>
</comment>
<evidence type="ECO:0000313" key="2">
    <source>
        <dbReference type="Proteomes" id="UP000019131"/>
    </source>
</evidence>
<dbReference type="STRING" id="1445607.JCM10512_4252"/>
<gene>
    <name evidence="1" type="ORF">JCM10512_4252</name>
</gene>
<organism evidence="1 2">
    <name type="scientific">Bacteroides reticulotermitis JCM 10512</name>
    <dbReference type="NCBI Taxonomy" id="1445607"/>
    <lineage>
        <taxon>Bacteria</taxon>
        <taxon>Pseudomonadati</taxon>
        <taxon>Bacteroidota</taxon>
        <taxon>Bacteroidia</taxon>
        <taxon>Bacteroidales</taxon>
        <taxon>Bacteroidaceae</taxon>
        <taxon>Bacteroides</taxon>
    </lineage>
</organism>
<name>W4UX36_9BACE</name>
<dbReference type="EMBL" id="BAIV01000031">
    <property type="protein sequence ID" value="GAE85790.1"/>
    <property type="molecule type" value="Genomic_DNA"/>
</dbReference>
<evidence type="ECO:0000313" key="1">
    <source>
        <dbReference type="EMBL" id="GAE85790.1"/>
    </source>
</evidence>
<keyword evidence="2" id="KW-1185">Reference proteome</keyword>
<accession>W4UX36</accession>